<evidence type="ECO:0000313" key="2">
    <source>
        <dbReference type="Proteomes" id="UP000821866"/>
    </source>
</evidence>
<evidence type="ECO:0000313" key="1">
    <source>
        <dbReference type="EMBL" id="KAH8018848.1"/>
    </source>
</evidence>
<gene>
    <name evidence="1" type="ORF">HPB51_012802</name>
</gene>
<protein>
    <recommendedName>
        <fullName evidence="3">HAT C-terminal dimerisation domain-containing protein</fullName>
    </recommendedName>
</protein>
<dbReference type="Proteomes" id="UP000821866">
    <property type="component" value="Chromosome 8"/>
</dbReference>
<evidence type="ECO:0008006" key="3">
    <source>
        <dbReference type="Google" id="ProtNLM"/>
    </source>
</evidence>
<organism evidence="1 2">
    <name type="scientific">Rhipicephalus microplus</name>
    <name type="common">Cattle tick</name>
    <name type="synonym">Boophilus microplus</name>
    <dbReference type="NCBI Taxonomy" id="6941"/>
    <lineage>
        <taxon>Eukaryota</taxon>
        <taxon>Metazoa</taxon>
        <taxon>Ecdysozoa</taxon>
        <taxon>Arthropoda</taxon>
        <taxon>Chelicerata</taxon>
        <taxon>Arachnida</taxon>
        <taxon>Acari</taxon>
        <taxon>Parasitiformes</taxon>
        <taxon>Ixodida</taxon>
        <taxon>Ixodoidea</taxon>
        <taxon>Ixodidae</taxon>
        <taxon>Rhipicephalinae</taxon>
        <taxon>Rhipicephalus</taxon>
        <taxon>Boophilus</taxon>
    </lineage>
</organism>
<keyword evidence="2" id="KW-1185">Reference proteome</keyword>
<reference evidence="1" key="1">
    <citation type="journal article" date="2020" name="Cell">
        <title>Large-Scale Comparative Analyses of Tick Genomes Elucidate Their Genetic Diversity and Vector Capacities.</title>
        <authorList>
            <consortium name="Tick Genome and Microbiome Consortium (TIGMIC)"/>
            <person name="Jia N."/>
            <person name="Wang J."/>
            <person name="Shi W."/>
            <person name="Du L."/>
            <person name="Sun Y."/>
            <person name="Zhan W."/>
            <person name="Jiang J.F."/>
            <person name="Wang Q."/>
            <person name="Zhang B."/>
            <person name="Ji P."/>
            <person name="Bell-Sakyi L."/>
            <person name="Cui X.M."/>
            <person name="Yuan T.T."/>
            <person name="Jiang B.G."/>
            <person name="Yang W.F."/>
            <person name="Lam T.T."/>
            <person name="Chang Q.C."/>
            <person name="Ding S.J."/>
            <person name="Wang X.J."/>
            <person name="Zhu J.G."/>
            <person name="Ruan X.D."/>
            <person name="Zhao L."/>
            <person name="Wei J.T."/>
            <person name="Ye R.Z."/>
            <person name="Que T.C."/>
            <person name="Du C.H."/>
            <person name="Zhou Y.H."/>
            <person name="Cheng J.X."/>
            <person name="Dai P.F."/>
            <person name="Guo W.B."/>
            <person name="Han X.H."/>
            <person name="Huang E.J."/>
            <person name="Li L.F."/>
            <person name="Wei W."/>
            <person name="Gao Y.C."/>
            <person name="Liu J.Z."/>
            <person name="Shao H.Z."/>
            <person name="Wang X."/>
            <person name="Wang C.C."/>
            <person name="Yang T.C."/>
            <person name="Huo Q.B."/>
            <person name="Li W."/>
            <person name="Chen H.Y."/>
            <person name="Chen S.E."/>
            <person name="Zhou L.G."/>
            <person name="Ni X.B."/>
            <person name="Tian J.H."/>
            <person name="Sheng Y."/>
            <person name="Liu T."/>
            <person name="Pan Y.S."/>
            <person name="Xia L.Y."/>
            <person name="Li J."/>
            <person name="Zhao F."/>
            <person name="Cao W.C."/>
        </authorList>
    </citation>
    <scope>NUCLEOTIDE SEQUENCE</scope>
    <source>
        <strain evidence="1">Rmic-2018</strain>
    </source>
</reference>
<accession>A0A9J6D9Y6</accession>
<sequence length="105" mass="12369">MFSLPHRNADCERGFSENKRIVDSASWNLGIVSLNGIRHVKSYVKRFASDPSKVPVTRDLINAVKHSHRKYTERLQREANDMERHLWPEVHFRRKGPSWMKKNSV</sequence>
<dbReference type="EMBL" id="JABSTU010000010">
    <property type="protein sequence ID" value="KAH8018848.1"/>
    <property type="molecule type" value="Genomic_DNA"/>
</dbReference>
<name>A0A9J6D9Y6_RHIMP</name>
<dbReference type="AlphaFoldDB" id="A0A9J6D9Y6"/>
<comment type="caution">
    <text evidence="1">The sequence shown here is derived from an EMBL/GenBank/DDBJ whole genome shotgun (WGS) entry which is preliminary data.</text>
</comment>
<reference evidence="1" key="2">
    <citation type="submission" date="2021-09" db="EMBL/GenBank/DDBJ databases">
        <authorList>
            <person name="Jia N."/>
            <person name="Wang J."/>
            <person name="Shi W."/>
            <person name="Du L."/>
            <person name="Sun Y."/>
            <person name="Zhan W."/>
            <person name="Jiang J."/>
            <person name="Wang Q."/>
            <person name="Zhang B."/>
            <person name="Ji P."/>
            <person name="Sakyi L.B."/>
            <person name="Cui X."/>
            <person name="Yuan T."/>
            <person name="Jiang B."/>
            <person name="Yang W."/>
            <person name="Lam T.T.-Y."/>
            <person name="Chang Q."/>
            <person name="Ding S."/>
            <person name="Wang X."/>
            <person name="Zhu J."/>
            <person name="Ruan X."/>
            <person name="Zhao L."/>
            <person name="Wei J."/>
            <person name="Que T."/>
            <person name="Du C."/>
            <person name="Cheng J."/>
            <person name="Dai P."/>
            <person name="Han X."/>
            <person name="Huang E."/>
            <person name="Gao Y."/>
            <person name="Liu J."/>
            <person name="Shao H."/>
            <person name="Ye R."/>
            <person name="Li L."/>
            <person name="Wei W."/>
            <person name="Wang X."/>
            <person name="Wang C."/>
            <person name="Huo Q."/>
            <person name="Li W."/>
            <person name="Guo W."/>
            <person name="Chen H."/>
            <person name="Chen S."/>
            <person name="Zhou L."/>
            <person name="Zhou L."/>
            <person name="Ni X."/>
            <person name="Tian J."/>
            <person name="Zhou Y."/>
            <person name="Sheng Y."/>
            <person name="Liu T."/>
            <person name="Pan Y."/>
            <person name="Xia L."/>
            <person name="Li J."/>
            <person name="Zhao F."/>
            <person name="Cao W."/>
        </authorList>
    </citation>
    <scope>NUCLEOTIDE SEQUENCE</scope>
    <source>
        <strain evidence="1">Rmic-2018</strain>
        <tissue evidence="1">Larvae</tissue>
    </source>
</reference>
<proteinExistence type="predicted"/>